<evidence type="ECO:0000259" key="5">
    <source>
        <dbReference type="PROSITE" id="PS50865"/>
    </source>
</evidence>
<dbReference type="GO" id="GO:0008270">
    <property type="term" value="F:zinc ion binding"/>
    <property type="evidence" value="ECO:0007669"/>
    <property type="project" value="UniProtKB-KW"/>
</dbReference>
<evidence type="ECO:0000256" key="1">
    <source>
        <dbReference type="ARBA" id="ARBA00022723"/>
    </source>
</evidence>
<evidence type="ECO:0000256" key="2">
    <source>
        <dbReference type="ARBA" id="ARBA00022771"/>
    </source>
</evidence>
<feature type="domain" description="MYND-type" evidence="5">
    <location>
        <begin position="121"/>
        <end position="167"/>
    </location>
</feature>
<comment type="caution">
    <text evidence="6">The sequence shown here is derived from an EMBL/GenBank/DDBJ whole genome shotgun (WGS) entry which is preliminary data.</text>
</comment>
<proteinExistence type="predicted"/>
<gene>
    <name evidence="6" type="ORF">FA13DRAFT_170677</name>
</gene>
<dbReference type="EMBL" id="QPFP01000123">
    <property type="protein sequence ID" value="TEB21096.1"/>
    <property type="molecule type" value="Genomic_DNA"/>
</dbReference>
<dbReference type="AlphaFoldDB" id="A0A4Y7SGV5"/>
<dbReference type="Gene3D" id="6.10.140.2220">
    <property type="match status" value="1"/>
</dbReference>
<evidence type="ECO:0000313" key="7">
    <source>
        <dbReference type="Proteomes" id="UP000298030"/>
    </source>
</evidence>
<evidence type="ECO:0000256" key="4">
    <source>
        <dbReference type="PROSITE-ProRule" id="PRU00134"/>
    </source>
</evidence>
<dbReference type="Gene3D" id="1.10.220.160">
    <property type="match status" value="1"/>
</dbReference>
<organism evidence="6 7">
    <name type="scientific">Coprinellus micaceus</name>
    <name type="common">Glistening ink-cap mushroom</name>
    <name type="synonym">Coprinus micaceus</name>
    <dbReference type="NCBI Taxonomy" id="71717"/>
    <lineage>
        <taxon>Eukaryota</taxon>
        <taxon>Fungi</taxon>
        <taxon>Dikarya</taxon>
        <taxon>Basidiomycota</taxon>
        <taxon>Agaricomycotina</taxon>
        <taxon>Agaricomycetes</taxon>
        <taxon>Agaricomycetidae</taxon>
        <taxon>Agaricales</taxon>
        <taxon>Agaricineae</taxon>
        <taxon>Psathyrellaceae</taxon>
        <taxon>Coprinellus</taxon>
    </lineage>
</organism>
<evidence type="ECO:0000313" key="6">
    <source>
        <dbReference type="EMBL" id="TEB21096.1"/>
    </source>
</evidence>
<dbReference type="PROSITE" id="PS50865">
    <property type="entry name" value="ZF_MYND_2"/>
    <property type="match status" value="1"/>
</dbReference>
<evidence type="ECO:0000256" key="3">
    <source>
        <dbReference type="ARBA" id="ARBA00022833"/>
    </source>
</evidence>
<dbReference type="SUPFAM" id="SSF144232">
    <property type="entry name" value="HIT/MYND zinc finger-like"/>
    <property type="match status" value="1"/>
</dbReference>
<dbReference type="Proteomes" id="UP000298030">
    <property type="component" value="Unassembled WGS sequence"/>
</dbReference>
<keyword evidence="7" id="KW-1185">Reference proteome</keyword>
<dbReference type="Pfam" id="PF01753">
    <property type="entry name" value="zf-MYND"/>
    <property type="match status" value="1"/>
</dbReference>
<dbReference type="InterPro" id="IPR002893">
    <property type="entry name" value="Znf_MYND"/>
</dbReference>
<accession>A0A4Y7SGV5</accession>
<reference evidence="6 7" key="1">
    <citation type="journal article" date="2019" name="Nat. Ecol. Evol.">
        <title>Megaphylogeny resolves global patterns of mushroom evolution.</title>
        <authorList>
            <person name="Varga T."/>
            <person name="Krizsan K."/>
            <person name="Foldi C."/>
            <person name="Dima B."/>
            <person name="Sanchez-Garcia M."/>
            <person name="Sanchez-Ramirez S."/>
            <person name="Szollosi G.J."/>
            <person name="Szarkandi J.G."/>
            <person name="Papp V."/>
            <person name="Albert L."/>
            <person name="Andreopoulos W."/>
            <person name="Angelini C."/>
            <person name="Antonin V."/>
            <person name="Barry K.W."/>
            <person name="Bougher N.L."/>
            <person name="Buchanan P."/>
            <person name="Buyck B."/>
            <person name="Bense V."/>
            <person name="Catcheside P."/>
            <person name="Chovatia M."/>
            <person name="Cooper J."/>
            <person name="Damon W."/>
            <person name="Desjardin D."/>
            <person name="Finy P."/>
            <person name="Geml J."/>
            <person name="Haridas S."/>
            <person name="Hughes K."/>
            <person name="Justo A."/>
            <person name="Karasinski D."/>
            <person name="Kautmanova I."/>
            <person name="Kiss B."/>
            <person name="Kocsube S."/>
            <person name="Kotiranta H."/>
            <person name="LaButti K.M."/>
            <person name="Lechner B.E."/>
            <person name="Liimatainen K."/>
            <person name="Lipzen A."/>
            <person name="Lukacs Z."/>
            <person name="Mihaltcheva S."/>
            <person name="Morgado L.N."/>
            <person name="Niskanen T."/>
            <person name="Noordeloos M.E."/>
            <person name="Ohm R.A."/>
            <person name="Ortiz-Santana B."/>
            <person name="Ovrebo C."/>
            <person name="Racz N."/>
            <person name="Riley R."/>
            <person name="Savchenko A."/>
            <person name="Shiryaev A."/>
            <person name="Soop K."/>
            <person name="Spirin V."/>
            <person name="Szebenyi C."/>
            <person name="Tomsovsky M."/>
            <person name="Tulloss R.E."/>
            <person name="Uehling J."/>
            <person name="Grigoriev I.V."/>
            <person name="Vagvolgyi C."/>
            <person name="Papp T."/>
            <person name="Martin F.M."/>
            <person name="Miettinen O."/>
            <person name="Hibbett D.S."/>
            <person name="Nagy L.G."/>
        </authorList>
    </citation>
    <scope>NUCLEOTIDE SEQUENCE [LARGE SCALE GENOMIC DNA]</scope>
    <source>
        <strain evidence="6 7">FP101781</strain>
    </source>
</reference>
<keyword evidence="2 4" id="KW-0863">Zinc-finger</keyword>
<sequence>MCCEYLTVHHSQPSRKTDRMIEEVLAAGLIPTILRSLPHISPLTPRSLEGLSEKMLFWLVDSRMFLAAKKGGWNKTLFQDLDKSTTRLPRTKSIQEAYALALGLCEPTFEGKRGNLVRLCCSMTHSNPIQKQEDVQSLKICSRCHSVVYCSEACQREDWVAFHSKECHEVYRHQRELEKAGLTERYRRDKAMFLAFVATRFLGDRNPTYFGRSMKDDDLPLHLFDFTGVTLRITNHFVGIVEQTLADFFSQYVITPHAQARIRRCAAEMQYSPYSTDGERYKVIKAVSSAKLRSSLPEPEPLTEADAQLFADMGLGL</sequence>
<keyword evidence="1" id="KW-0479">Metal-binding</keyword>
<name>A0A4Y7SGV5_COPMI</name>
<keyword evidence="3" id="KW-0862">Zinc</keyword>
<protein>
    <recommendedName>
        <fullName evidence="5">MYND-type domain-containing protein</fullName>
    </recommendedName>
</protein>
<dbReference type="OrthoDB" id="432970at2759"/>